<feature type="domain" description="HTH araC/xylS-type" evidence="5">
    <location>
        <begin position="221"/>
        <end position="318"/>
    </location>
</feature>
<dbReference type="SUPFAM" id="SSF51215">
    <property type="entry name" value="Regulatory protein AraC"/>
    <property type="match status" value="1"/>
</dbReference>
<dbReference type="SUPFAM" id="SSF46689">
    <property type="entry name" value="Homeodomain-like"/>
    <property type="match status" value="1"/>
</dbReference>
<evidence type="ECO:0000256" key="3">
    <source>
        <dbReference type="ARBA" id="ARBA00023163"/>
    </source>
</evidence>
<dbReference type="SMART" id="SM00342">
    <property type="entry name" value="HTH_ARAC"/>
    <property type="match status" value="1"/>
</dbReference>
<protein>
    <submittedName>
        <fullName evidence="6">Helix-turn-helix domain-containing protein</fullName>
    </submittedName>
</protein>
<dbReference type="Gene3D" id="1.10.10.60">
    <property type="entry name" value="Homeodomain-like"/>
    <property type="match status" value="2"/>
</dbReference>
<evidence type="ECO:0000256" key="1">
    <source>
        <dbReference type="ARBA" id="ARBA00023015"/>
    </source>
</evidence>
<dbReference type="AlphaFoldDB" id="A0A9D1NVD8"/>
<dbReference type="EMBL" id="DVON01000237">
    <property type="protein sequence ID" value="HIV13684.1"/>
    <property type="molecule type" value="Genomic_DNA"/>
</dbReference>
<accession>A0A9D1NVD8</accession>
<dbReference type="Gene3D" id="2.60.120.10">
    <property type="entry name" value="Jelly Rolls"/>
    <property type="match status" value="1"/>
</dbReference>
<keyword evidence="1" id="KW-0805">Transcription regulation</keyword>
<organism evidence="6 7">
    <name type="scientific">Candidatus Pullilachnospira stercoravium</name>
    <dbReference type="NCBI Taxonomy" id="2840913"/>
    <lineage>
        <taxon>Bacteria</taxon>
        <taxon>Bacillati</taxon>
        <taxon>Bacillota</taxon>
        <taxon>Clostridia</taxon>
        <taxon>Lachnospirales</taxon>
        <taxon>Lachnospiraceae</taxon>
        <taxon>Lachnospiraceae incertae sedis</taxon>
        <taxon>Candidatus Pullilachnospira</taxon>
    </lineage>
</organism>
<dbReference type="PANTHER" id="PTHR43280">
    <property type="entry name" value="ARAC-FAMILY TRANSCRIPTIONAL REGULATOR"/>
    <property type="match status" value="1"/>
</dbReference>
<keyword evidence="2" id="KW-0238">DNA-binding</keyword>
<proteinExistence type="predicted"/>
<gene>
    <name evidence="6" type="ORF">IAA63_11165</name>
</gene>
<evidence type="ECO:0000259" key="5">
    <source>
        <dbReference type="PROSITE" id="PS01124"/>
    </source>
</evidence>
<dbReference type="InterPro" id="IPR018060">
    <property type="entry name" value="HTH_AraC"/>
</dbReference>
<dbReference type="InterPro" id="IPR014710">
    <property type="entry name" value="RmlC-like_jellyroll"/>
</dbReference>
<feature type="region of interest" description="Disordered" evidence="4">
    <location>
        <begin position="17"/>
        <end position="41"/>
    </location>
</feature>
<dbReference type="InterPro" id="IPR003313">
    <property type="entry name" value="AraC-bd"/>
</dbReference>
<dbReference type="Pfam" id="PF12833">
    <property type="entry name" value="HTH_18"/>
    <property type="match status" value="1"/>
</dbReference>
<dbReference type="Proteomes" id="UP000886723">
    <property type="component" value="Unassembled WGS sequence"/>
</dbReference>
<dbReference type="Pfam" id="PF02311">
    <property type="entry name" value="AraC_binding"/>
    <property type="match status" value="1"/>
</dbReference>
<keyword evidence="3" id="KW-0804">Transcription</keyword>
<dbReference type="InterPro" id="IPR037923">
    <property type="entry name" value="HTH-like"/>
</dbReference>
<evidence type="ECO:0000256" key="2">
    <source>
        <dbReference type="ARBA" id="ARBA00023125"/>
    </source>
</evidence>
<reference evidence="6" key="2">
    <citation type="journal article" date="2021" name="PeerJ">
        <title>Extensive microbial diversity within the chicken gut microbiome revealed by metagenomics and culture.</title>
        <authorList>
            <person name="Gilroy R."/>
            <person name="Ravi A."/>
            <person name="Getino M."/>
            <person name="Pursley I."/>
            <person name="Horton D.L."/>
            <person name="Alikhan N.F."/>
            <person name="Baker D."/>
            <person name="Gharbi K."/>
            <person name="Hall N."/>
            <person name="Watson M."/>
            <person name="Adriaenssens E.M."/>
            <person name="Foster-Nyarko E."/>
            <person name="Jarju S."/>
            <person name="Secka A."/>
            <person name="Antonio M."/>
            <person name="Oren A."/>
            <person name="Chaudhuri R.R."/>
            <person name="La Ragione R."/>
            <person name="Hildebrand F."/>
            <person name="Pallen M.J."/>
        </authorList>
    </citation>
    <scope>NUCLEOTIDE SEQUENCE</scope>
    <source>
        <strain evidence="6">ChiBcec2-4451</strain>
    </source>
</reference>
<comment type="caution">
    <text evidence="6">The sequence shown here is derived from an EMBL/GenBank/DDBJ whole genome shotgun (WGS) entry which is preliminary data.</text>
</comment>
<evidence type="ECO:0000256" key="4">
    <source>
        <dbReference type="SAM" id="MobiDB-lite"/>
    </source>
</evidence>
<reference evidence="6" key="1">
    <citation type="submission" date="2020-10" db="EMBL/GenBank/DDBJ databases">
        <authorList>
            <person name="Gilroy R."/>
        </authorList>
    </citation>
    <scope>NUCLEOTIDE SEQUENCE</scope>
    <source>
        <strain evidence="6">ChiBcec2-4451</strain>
    </source>
</reference>
<dbReference type="PANTHER" id="PTHR43280:SF28">
    <property type="entry name" value="HTH-TYPE TRANSCRIPTIONAL ACTIVATOR RHAS"/>
    <property type="match status" value="1"/>
</dbReference>
<dbReference type="InterPro" id="IPR020449">
    <property type="entry name" value="Tscrpt_reg_AraC-type_HTH"/>
</dbReference>
<dbReference type="InterPro" id="IPR009057">
    <property type="entry name" value="Homeodomain-like_sf"/>
</dbReference>
<dbReference type="PROSITE" id="PS01124">
    <property type="entry name" value="HTH_ARAC_FAMILY_2"/>
    <property type="match status" value="1"/>
</dbReference>
<name>A0A9D1NVD8_9FIRM</name>
<evidence type="ECO:0000313" key="6">
    <source>
        <dbReference type="EMBL" id="HIV13684.1"/>
    </source>
</evidence>
<sequence>MTREELEKKLTAYTETEKRYIREGPDGIADTESREPEELKEGSFLAPGENIGIVRQDRFRPVGTHKHNYIELNYVWSGWCVQTVKGRQIVTRKGDICLMDPQAEHSVGVCGEHDIIVNLLMSRKYFDSGFFSRMSGNGIMSRFLLNAVTKQRNREHFLMFPTSENSRVPGIMEEILLEYYGDDLGRQEVLDSYMIILFTEMLRSFRDVSQTDSSREGISVWEILSYMEKHYRDCTLQETADVFGFHPVYLTTVLKEKTGKSFVEHLQSQRINQARRLLLCTDLTVADIAGEVGYGNVEFFYRKFRQAEGCTPREYRKQHRESPQGA</sequence>
<dbReference type="GO" id="GO:0003700">
    <property type="term" value="F:DNA-binding transcription factor activity"/>
    <property type="evidence" value="ECO:0007669"/>
    <property type="project" value="InterPro"/>
</dbReference>
<evidence type="ECO:0000313" key="7">
    <source>
        <dbReference type="Proteomes" id="UP000886723"/>
    </source>
</evidence>
<dbReference type="GO" id="GO:0043565">
    <property type="term" value="F:sequence-specific DNA binding"/>
    <property type="evidence" value="ECO:0007669"/>
    <property type="project" value="InterPro"/>
</dbReference>
<dbReference type="PRINTS" id="PR00032">
    <property type="entry name" value="HTHARAC"/>
</dbReference>